<keyword evidence="8" id="KW-0645">Protease</keyword>
<dbReference type="CDD" id="cd01087">
    <property type="entry name" value="Prolidase"/>
    <property type="match status" value="1"/>
</dbReference>
<evidence type="ECO:0000313" key="8">
    <source>
        <dbReference type="EMBL" id="CDH48887.1"/>
    </source>
</evidence>
<comment type="caution">
    <text evidence="8">The sequence shown here is derived from an EMBL/GenBank/DDBJ whole genome shotgun (WGS) entry which is preliminary data.</text>
</comment>
<dbReference type="GO" id="GO:0070006">
    <property type="term" value="F:metalloaminopeptidase activity"/>
    <property type="evidence" value="ECO:0007669"/>
    <property type="project" value="InterPro"/>
</dbReference>
<dbReference type="AlphaFoldDB" id="A0A068RGW5"/>
<dbReference type="Gene3D" id="3.40.350.10">
    <property type="entry name" value="Creatinase/prolidase N-terminal domain"/>
    <property type="match status" value="1"/>
</dbReference>
<dbReference type="SUPFAM" id="SSF53092">
    <property type="entry name" value="Creatinase/prolidase N-terminal domain"/>
    <property type="match status" value="1"/>
</dbReference>
<keyword evidence="5" id="KW-0464">Manganese</keyword>
<organism evidence="8 9">
    <name type="scientific">Lichtheimia corymbifera JMRC:FSU:9682</name>
    <dbReference type="NCBI Taxonomy" id="1263082"/>
    <lineage>
        <taxon>Eukaryota</taxon>
        <taxon>Fungi</taxon>
        <taxon>Fungi incertae sedis</taxon>
        <taxon>Mucoromycota</taxon>
        <taxon>Mucoromycotina</taxon>
        <taxon>Mucoromycetes</taxon>
        <taxon>Mucorales</taxon>
        <taxon>Lichtheimiaceae</taxon>
        <taxon>Lichtheimia</taxon>
    </lineage>
</organism>
<keyword evidence="3 6" id="KW-0479">Metal-binding</keyword>
<dbReference type="InterPro" id="IPR029149">
    <property type="entry name" value="Creatin/AminoP/Spt16_N"/>
</dbReference>
<evidence type="ECO:0000256" key="2">
    <source>
        <dbReference type="ARBA" id="ARBA00008766"/>
    </source>
</evidence>
<dbReference type="PANTHER" id="PTHR43226:SF1">
    <property type="entry name" value="XAA-PRO DIPEPTIDASE"/>
    <property type="match status" value="1"/>
</dbReference>
<dbReference type="Pfam" id="PF00557">
    <property type="entry name" value="Peptidase_M24"/>
    <property type="match status" value="1"/>
</dbReference>
<evidence type="ECO:0000256" key="3">
    <source>
        <dbReference type="ARBA" id="ARBA00022723"/>
    </source>
</evidence>
<dbReference type="EMBL" id="CBTN010000002">
    <property type="protein sequence ID" value="CDH48887.1"/>
    <property type="molecule type" value="Genomic_DNA"/>
</dbReference>
<sequence>MSPLALETPIYPCDNKLPTRQHCLKVKSLLKLNNDADKNERAMIYMQGADHSMRDDTDVELEFRQESNFFYLTGVDEPGFHVMIDLQTDLVYLIPPTIPDTETVWKGAPDSTSELLKKYDVDVVMEESKFVAYLADTLKPTVIHMLDNAVDEKRQVERPALLEGINCRISTDAMREALYEARLIKFPWEIDLIRQATYISSHAHMALMQATKTRQTTEKQLAAYFRWITACYGLDRQAYIPIVASGPRAATLHYTKNNMPLPEDALVLVDAGAECQCYSSDVTRTFPVSGTFSAEAKAIYNIVLAMQEAVLDRLAPGVMWTEMEDLAIQVLCNKLTEIGILVGTQEELIESGVPYAFYFHSLGHSVGLNVHDVGGRTVYHADHKLEYSPFLVDRALETNMVITVEPGLYFNDTYLKIWTQFPGYQRFFNMDVLERYRSVGGIRIEDTVVITPDGHENLTVAPKTVEAIEALMSSKSKKPLQSNPTLSIPSSNNLIFSSLPNVLSLS</sequence>
<dbReference type="InterPro" id="IPR000994">
    <property type="entry name" value="Pept_M24"/>
</dbReference>
<dbReference type="GO" id="GO:0006508">
    <property type="term" value="P:proteolysis"/>
    <property type="evidence" value="ECO:0007669"/>
    <property type="project" value="TreeGrafter"/>
</dbReference>
<dbReference type="Gene3D" id="3.90.230.10">
    <property type="entry name" value="Creatinase/methionine aminopeptidase superfamily"/>
    <property type="match status" value="1"/>
</dbReference>
<evidence type="ECO:0000256" key="6">
    <source>
        <dbReference type="RuleBase" id="RU000590"/>
    </source>
</evidence>
<dbReference type="OrthoDB" id="10261878at2759"/>
<feature type="domain" description="Aminopeptidase P N-terminal" evidence="7">
    <location>
        <begin position="17"/>
        <end position="155"/>
    </location>
</feature>
<accession>A0A068RGW5</accession>
<dbReference type="Proteomes" id="UP000027586">
    <property type="component" value="Unassembled WGS sequence"/>
</dbReference>
<dbReference type="InterPro" id="IPR007865">
    <property type="entry name" value="Aminopep_P_N"/>
</dbReference>
<comment type="similarity">
    <text evidence="2 6">Belongs to the peptidase M24B family.</text>
</comment>
<dbReference type="STRING" id="1263082.A0A068RGW5"/>
<dbReference type="Pfam" id="PF05195">
    <property type="entry name" value="AMP_N"/>
    <property type="match status" value="1"/>
</dbReference>
<protein>
    <submittedName>
        <fullName evidence="8">Xaa-pro aminopeptidase</fullName>
    </submittedName>
</protein>
<dbReference type="InterPro" id="IPR036005">
    <property type="entry name" value="Creatinase/aminopeptidase-like"/>
</dbReference>
<dbReference type="PROSITE" id="PS00491">
    <property type="entry name" value="PROLINE_PEPTIDASE"/>
    <property type="match status" value="1"/>
</dbReference>
<dbReference type="PANTHER" id="PTHR43226">
    <property type="entry name" value="XAA-PRO AMINOPEPTIDASE 3"/>
    <property type="match status" value="1"/>
</dbReference>
<keyword evidence="9" id="KW-1185">Reference proteome</keyword>
<evidence type="ECO:0000313" key="9">
    <source>
        <dbReference type="Proteomes" id="UP000027586"/>
    </source>
</evidence>
<dbReference type="GO" id="GO:0030145">
    <property type="term" value="F:manganese ion binding"/>
    <property type="evidence" value="ECO:0007669"/>
    <property type="project" value="InterPro"/>
</dbReference>
<dbReference type="InterPro" id="IPR052433">
    <property type="entry name" value="X-Pro_dipept-like"/>
</dbReference>
<dbReference type="InterPro" id="IPR001131">
    <property type="entry name" value="Peptidase_M24B_aminopep-P_CS"/>
</dbReference>
<keyword evidence="4" id="KW-0378">Hydrolase</keyword>
<gene>
    <name evidence="8" type="ORF">LCOR_00655.1</name>
</gene>
<evidence type="ECO:0000259" key="7">
    <source>
        <dbReference type="SMART" id="SM01011"/>
    </source>
</evidence>
<dbReference type="SMART" id="SM01011">
    <property type="entry name" value="AMP_N"/>
    <property type="match status" value="1"/>
</dbReference>
<name>A0A068RGW5_9FUNG</name>
<evidence type="ECO:0000256" key="4">
    <source>
        <dbReference type="ARBA" id="ARBA00022801"/>
    </source>
</evidence>
<dbReference type="SUPFAM" id="SSF55920">
    <property type="entry name" value="Creatinase/aminopeptidase"/>
    <property type="match status" value="1"/>
</dbReference>
<reference evidence="8" key="1">
    <citation type="submission" date="2013-08" db="EMBL/GenBank/DDBJ databases">
        <title>Gene expansion shapes genome architecture in the human pathogen Lichtheimia corymbifera: an evolutionary genomics analysis in the ancient terrestrial Mucorales (Mucoromycotina).</title>
        <authorList>
            <person name="Schwartze V.U."/>
            <person name="Winter S."/>
            <person name="Shelest E."/>
            <person name="Marcet-Houben M."/>
            <person name="Horn F."/>
            <person name="Wehner S."/>
            <person name="Hoffmann K."/>
            <person name="Riege K."/>
            <person name="Sammeth M."/>
            <person name="Nowrousian M."/>
            <person name="Valiante V."/>
            <person name="Linde J."/>
            <person name="Jacobsen I.D."/>
            <person name="Marz M."/>
            <person name="Brakhage A.A."/>
            <person name="Gabaldon T."/>
            <person name="Bocker S."/>
            <person name="Voigt K."/>
        </authorList>
    </citation>
    <scope>NUCLEOTIDE SEQUENCE [LARGE SCALE GENOMIC DNA]</scope>
    <source>
        <strain evidence="8">FSU 9682</strain>
    </source>
</reference>
<comment type="cofactor">
    <cofactor evidence="1">
        <name>Mn(2+)</name>
        <dbReference type="ChEBI" id="CHEBI:29035"/>
    </cofactor>
</comment>
<dbReference type="VEuPathDB" id="FungiDB:LCOR_00655.1"/>
<evidence type="ECO:0000256" key="1">
    <source>
        <dbReference type="ARBA" id="ARBA00001936"/>
    </source>
</evidence>
<keyword evidence="8" id="KW-0031">Aminopeptidase</keyword>
<evidence type="ECO:0000256" key="5">
    <source>
        <dbReference type="ARBA" id="ARBA00023211"/>
    </source>
</evidence>
<proteinExistence type="inferred from homology"/>